<protein>
    <submittedName>
        <fullName evidence="1">Uncharacterized protein</fullName>
    </submittedName>
</protein>
<name>A0A370HAK5_9HYPH</name>
<reference evidence="1 2" key="1">
    <citation type="submission" date="2018-07" db="EMBL/GenBank/DDBJ databases">
        <title>Genomic Encyclopedia of Type Strains, Phase IV (KMG-IV): sequencing the most valuable type-strain genomes for metagenomic binning, comparative biology and taxonomic classification.</title>
        <authorList>
            <person name="Goeker M."/>
        </authorList>
    </citation>
    <scope>NUCLEOTIDE SEQUENCE [LARGE SCALE GENOMIC DNA]</scope>
    <source>
        <strain evidence="1 2">DSM 14364</strain>
    </source>
</reference>
<dbReference type="AlphaFoldDB" id="A0A370HAK5"/>
<sequence>MRLSTSVRYACGSTPHILRVTTSEVMIASEPAAFQVPSKHTIWRVAGDLWER</sequence>
<dbReference type="Proteomes" id="UP000254925">
    <property type="component" value="Unassembled WGS sequence"/>
</dbReference>
<comment type="caution">
    <text evidence="1">The sequence shown here is derived from an EMBL/GenBank/DDBJ whole genome shotgun (WGS) entry which is preliminary data.</text>
</comment>
<keyword evidence="2" id="KW-1185">Reference proteome</keyword>
<accession>A0A370HAK5</accession>
<dbReference type="EMBL" id="QQBB01000013">
    <property type="protein sequence ID" value="RDI53625.1"/>
    <property type="molecule type" value="Genomic_DNA"/>
</dbReference>
<gene>
    <name evidence="1" type="ORF">DES45_11346</name>
</gene>
<proteinExistence type="predicted"/>
<evidence type="ECO:0000313" key="2">
    <source>
        <dbReference type="Proteomes" id="UP000254925"/>
    </source>
</evidence>
<organism evidence="1 2">
    <name type="scientific">Microvirga subterranea</name>
    <dbReference type="NCBI Taxonomy" id="186651"/>
    <lineage>
        <taxon>Bacteria</taxon>
        <taxon>Pseudomonadati</taxon>
        <taxon>Pseudomonadota</taxon>
        <taxon>Alphaproteobacteria</taxon>
        <taxon>Hyphomicrobiales</taxon>
        <taxon>Methylobacteriaceae</taxon>
        <taxon>Microvirga</taxon>
    </lineage>
</organism>
<evidence type="ECO:0000313" key="1">
    <source>
        <dbReference type="EMBL" id="RDI53625.1"/>
    </source>
</evidence>